<keyword evidence="3" id="KW-1185">Reference proteome</keyword>
<evidence type="ECO:0000313" key="3">
    <source>
        <dbReference type="Proteomes" id="UP000439752"/>
    </source>
</evidence>
<evidence type="ECO:0000313" key="2">
    <source>
        <dbReference type="EMBL" id="VWX37569.1"/>
    </source>
</evidence>
<dbReference type="RefSeq" id="WP_157898484.1">
    <property type="nucleotide sequence ID" value="NZ_LR732312.1"/>
</dbReference>
<evidence type="ECO:0000256" key="1">
    <source>
        <dbReference type="SAM" id="MobiDB-lite"/>
    </source>
</evidence>
<dbReference type="AlphaFoldDB" id="A0A653IEB3"/>
<sequence length="47" mass="5099">MRQTLTNAALITLLTSAGIAFPLTNEADELDSPVETEQIEPLDEQTP</sequence>
<name>A0A653IEB3_9BACL</name>
<feature type="compositionally biased region" description="Acidic residues" evidence="1">
    <location>
        <begin position="26"/>
        <end position="47"/>
    </location>
</feature>
<gene>
    <name evidence="2" type="ORF">EXIGUO9Y_320008</name>
</gene>
<accession>A0A653IEB3</accession>
<organism evidence="2 3">
    <name type="scientific">Exiguobacterium oxidotolerans</name>
    <dbReference type="NCBI Taxonomy" id="223958"/>
    <lineage>
        <taxon>Bacteria</taxon>
        <taxon>Bacillati</taxon>
        <taxon>Bacillota</taxon>
        <taxon>Bacilli</taxon>
        <taxon>Bacillales</taxon>
        <taxon>Bacillales Family XII. Incertae Sedis</taxon>
        <taxon>Exiguobacterium</taxon>
    </lineage>
</organism>
<dbReference type="Proteomes" id="UP000439752">
    <property type="component" value="Unassembled WGS sequence"/>
</dbReference>
<dbReference type="EMBL" id="CABWKQ010000026">
    <property type="protein sequence ID" value="VWX37569.1"/>
    <property type="molecule type" value="Genomic_DNA"/>
</dbReference>
<proteinExistence type="predicted"/>
<protein>
    <submittedName>
        <fullName evidence="2">Uncharacterized protein</fullName>
    </submittedName>
</protein>
<feature type="region of interest" description="Disordered" evidence="1">
    <location>
        <begin position="24"/>
        <end position="47"/>
    </location>
</feature>
<reference evidence="2 3" key="1">
    <citation type="submission" date="2019-10" db="EMBL/GenBank/DDBJ databases">
        <authorList>
            <person name="Karimi E."/>
        </authorList>
    </citation>
    <scope>NUCLEOTIDE SEQUENCE [LARGE SCALE GENOMIC DNA]</scope>
    <source>
        <strain evidence="2">Exiguobacterium sp. 9Y</strain>
    </source>
</reference>